<keyword evidence="2 4" id="KW-0238">DNA-binding</keyword>
<organism evidence="6 7">
    <name type="scientific">Endobacter medicaginis</name>
    <dbReference type="NCBI Taxonomy" id="1181271"/>
    <lineage>
        <taxon>Bacteria</taxon>
        <taxon>Pseudomonadati</taxon>
        <taxon>Pseudomonadota</taxon>
        <taxon>Alphaproteobacteria</taxon>
        <taxon>Acetobacterales</taxon>
        <taxon>Acetobacteraceae</taxon>
        <taxon>Endobacter</taxon>
    </lineage>
</organism>
<dbReference type="PANTHER" id="PTHR30055">
    <property type="entry name" value="HTH-TYPE TRANSCRIPTIONAL REGULATOR RUTR"/>
    <property type="match status" value="1"/>
</dbReference>
<dbReference type="Gene3D" id="1.10.357.10">
    <property type="entry name" value="Tetracycline Repressor, domain 2"/>
    <property type="match status" value="1"/>
</dbReference>
<evidence type="ECO:0000313" key="6">
    <source>
        <dbReference type="EMBL" id="NVN28863.1"/>
    </source>
</evidence>
<comment type="caution">
    <text evidence="6">The sequence shown here is derived from an EMBL/GenBank/DDBJ whole genome shotgun (WGS) entry which is preliminary data.</text>
</comment>
<evidence type="ECO:0000256" key="3">
    <source>
        <dbReference type="ARBA" id="ARBA00023163"/>
    </source>
</evidence>
<dbReference type="GO" id="GO:0003700">
    <property type="term" value="F:DNA-binding transcription factor activity"/>
    <property type="evidence" value="ECO:0007669"/>
    <property type="project" value="TreeGrafter"/>
</dbReference>
<dbReference type="InterPro" id="IPR001647">
    <property type="entry name" value="HTH_TetR"/>
</dbReference>
<dbReference type="Pfam" id="PF14246">
    <property type="entry name" value="TetR_C_7"/>
    <property type="match status" value="1"/>
</dbReference>
<dbReference type="PANTHER" id="PTHR30055:SF119">
    <property type="entry name" value="NALC"/>
    <property type="match status" value="1"/>
</dbReference>
<dbReference type="AlphaFoldDB" id="A0A850NGU0"/>
<dbReference type="SUPFAM" id="SSF46689">
    <property type="entry name" value="Homeodomain-like"/>
    <property type="match status" value="1"/>
</dbReference>
<feature type="domain" description="HTH tetR-type" evidence="5">
    <location>
        <begin position="16"/>
        <end position="76"/>
    </location>
</feature>
<accession>A0A850NGU0</accession>
<dbReference type="FunFam" id="1.10.10.60:FF:000141">
    <property type="entry name" value="TetR family transcriptional regulator"/>
    <property type="match status" value="1"/>
</dbReference>
<dbReference type="RefSeq" id="WP_176621619.1">
    <property type="nucleotide sequence ID" value="NZ_JABXXQ010000003.1"/>
</dbReference>
<gene>
    <name evidence="6" type="ORF">HUK83_00685</name>
</gene>
<dbReference type="Gene3D" id="1.10.10.60">
    <property type="entry name" value="Homeodomain-like"/>
    <property type="match status" value="1"/>
</dbReference>
<keyword evidence="1" id="KW-0805">Transcription regulation</keyword>
<keyword evidence="3" id="KW-0804">Transcription</keyword>
<dbReference type="Proteomes" id="UP000565205">
    <property type="component" value="Unassembled WGS sequence"/>
</dbReference>
<dbReference type="InterPro" id="IPR050109">
    <property type="entry name" value="HTH-type_TetR-like_transc_reg"/>
</dbReference>
<proteinExistence type="predicted"/>
<evidence type="ECO:0000313" key="7">
    <source>
        <dbReference type="Proteomes" id="UP000565205"/>
    </source>
</evidence>
<dbReference type="Pfam" id="PF00440">
    <property type="entry name" value="TetR_N"/>
    <property type="match status" value="1"/>
</dbReference>
<evidence type="ECO:0000256" key="2">
    <source>
        <dbReference type="ARBA" id="ARBA00023125"/>
    </source>
</evidence>
<feature type="DNA-binding region" description="H-T-H motif" evidence="4">
    <location>
        <begin position="39"/>
        <end position="58"/>
    </location>
</feature>
<dbReference type="PROSITE" id="PS50977">
    <property type="entry name" value="HTH_TETR_2"/>
    <property type="match status" value="1"/>
</dbReference>
<sequence length="227" mass="24449">MKPVLPSGRRRRASPADRRRDILRIAAAAFLDHGYADVSMAQISAELGGSKTTLYRLFASKADLFAAFVREVGEAPFAALEGFRPAGTSLVRDLEALGEVYLDLALAPAVIEVSRLVVAESRRHPDIARIFWENGPGQVTTHLDRNLAGIAARHALAASWDELAVGHFKALCDMSFHEQLLWGVIPAPAASERARVASRAAVAFLAAYPPRLSDPERGALTASGARD</sequence>
<reference evidence="6 7" key="1">
    <citation type="submission" date="2020-06" db="EMBL/GenBank/DDBJ databases">
        <title>Description of novel acetic acid bacteria.</title>
        <authorList>
            <person name="Sombolestani A."/>
        </authorList>
    </citation>
    <scope>NUCLEOTIDE SEQUENCE [LARGE SCALE GENOMIC DNA]</scope>
    <source>
        <strain evidence="6 7">LMG 26838</strain>
    </source>
</reference>
<dbReference type="GO" id="GO:0000976">
    <property type="term" value="F:transcription cis-regulatory region binding"/>
    <property type="evidence" value="ECO:0007669"/>
    <property type="project" value="TreeGrafter"/>
</dbReference>
<dbReference type="InterPro" id="IPR039536">
    <property type="entry name" value="TetR_C_Proteobacteria"/>
</dbReference>
<dbReference type="EMBL" id="JABXXQ010000003">
    <property type="protein sequence ID" value="NVN28863.1"/>
    <property type="molecule type" value="Genomic_DNA"/>
</dbReference>
<dbReference type="InterPro" id="IPR009057">
    <property type="entry name" value="Homeodomain-like_sf"/>
</dbReference>
<evidence type="ECO:0000259" key="5">
    <source>
        <dbReference type="PROSITE" id="PS50977"/>
    </source>
</evidence>
<dbReference type="PRINTS" id="PR00455">
    <property type="entry name" value="HTHTETR"/>
</dbReference>
<name>A0A850NGU0_9PROT</name>
<evidence type="ECO:0000256" key="1">
    <source>
        <dbReference type="ARBA" id="ARBA00023015"/>
    </source>
</evidence>
<protein>
    <submittedName>
        <fullName evidence="6">TetR/AcrR family transcriptional regulator</fullName>
    </submittedName>
</protein>
<evidence type="ECO:0000256" key="4">
    <source>
        <dbReference type="PROSITE-ProRule" id="PRU00335"/>
    </source>
</evidence>